<dbReference type="Proteomes" id="UP000325902">
    <property type="component" value="Unassembled WGS sequence"/>
</dbReference>
<evidence type="ECO:0000256" key="1">
    <source>
        <dbReference type="SAM" id="Phobius"/>
    </source>
</evidence>
<evidence type="ECO:0000313" key="3">
    <source>
        <dbReference type="Proteomes" id="UP000325902"/>
    </source>
</evidence>
<keyword evidence="1" id="KW-0472">Membrane</keyword>
<protein>
    <recommendedName>
        <fullName evidence="4">Transmembrane protein</fullName>
    </recommendedName>
</protein>
<feature type="transmembrane region" description="Helical" evidence="1">
    <location>
        <begin position="281"/>
        <end position="301"/>
    </location>
</feature>
<organism evidence="2 3">
    <name type="scientific">Lasiodiplodia theobromae</name>
    <dbReference type="NCBI Taxonomy" id="45133"/>
    <lineage>
        <taxon>Eukaryota</taxon>
        <taxon>Fungi</taxon>
        <taxon>Dikarya</taxon>
        <taxon>Ascomycota</taxon>
        <taxon>Pezizomycotina</taxon>
        <taxon>Dothideomycetes</taxon>
        <taxon>Dothideomycetes incertae sedis</taxon>
        <taxon>Botryosphaeriales</taxon>
        <taxon>Botryosphaeriaceae</taxon>
        <taxon>Lasiodiplodia</taxon>
    </lineage>
</organism>
<evidence type="ECO:0008006" key="4">
    <source>
        <dbReference type="Google" id="ProtNLM"/>
    </source>
</evidence>
<dbReference type="EMBL" id="VCHE01000109">
    <property type="protein sequence ID" value="KAB2571163.1"/>
    <property type="molecule type" value="Genomic_DNA"/>
</dbReference>
<sequence>MNADDSRGKKLLQTPRRFVPELRGIPVGSLLENITMPQLRISEFDWLDTLESVPQDVRSAVQEVKSGWFNYSRHESPLYSFPGAVTLTHRNNFSSMPMHALPQPRTVQAQTFAALFVFKHDPDKDGLPSCSIDVNGRPSDPPVREYFQMKPFQDNRTYCIAVAKVTFNAGVVSCKHSAQLVAESLAECQNYQQSDLLAPDPLVEFALALTPETVMQVNMMNTSGWDFENGAAHYVQNLLNVAYQGAWSATAYFTNNGPDTLTTVAYERIQAVRAEVTAWRVWLWLALNGVLTLTGFVVCYLQSRVVRPVVQDPVLTGKVCPVIDASIC</sequence>
<evidence type="ECO:0000313" key="2">
    <source>
        <dbReference type="EMBL" id="KAB2571163.1"/>
    </source>
</evidence>
<proteinExistence type="predicted"/>
<gene>
    <name evidence="2" type="ORF">DBV05_g10169</name>
</gene>
<name>A0A5N5D0I5_9PEZI</name>
<dbReference type="AlphaFoldDB" id="A0A5N5D0I5"/>
<reference evidence="2 3" key="1">
    <citation type="journal article" date="2019" name="Sci. Rep.">
        <title>A multi-omics analysis of the grapevine pathogen Lasiodiplodia theobromae reveals that temperature affects the expression of virulence- and pathogenicity-related genes.</title>
        <authorList>
            <person name="Felix C."/>
            <person name="Meneses R."/>
            <person name="Goncalves M.F.M."/>
            <person name="Tilleman L."/>
            <person name="Duarte A.S."/>
            <person name="Jorrin-Novo J.V."/>
            <person name="Van de Peer Y."/>
            <person name="Deforce D."/>
            <person name="Van Nieuwerburgh F."/>
            <person name="Esteves A.C."/>
            <person name="Alves A."/>
        </authorList>
    </citation>
    <scope>NUCLEOTIDE SEQUENCE [LARGE SCALE GENOMIC DNA]</scope>
    <source>
        <strain evidence="2 3">LA-SOL3</strain>
    </source>
</reference>
<comment type="caution">
    <text evidence="2">The sequence shown here is derived from an EMBL/GenBank/DDBJ whole genome shotgun (WGS) entry which is preliminary data.</text>
</comment>
<accession>A0A5N5D0I5</accession>
<keyword evidence="1" id="KW-1133">Transmembrane helix</keyword>
<dbReference type="OrthoDB" id="5378430at2759"/>
<keyword evidence="3" id="KW-1185">Reference proteome</keyword>
<keyword evidence="1" id="KW-0812">Transmembrane</keyword>